<gene>
    <name evidence="1" type="ORF">PSACC_00750</name>
</gene>
<reference evidence="1 2" key="1">
    <citation type="submission" date="2016-10" db="EMBL/GenBank/DDBJ databases">
        <title>The genome of Paramicrosporidium saccamoebae is the missing link in understanding Cryptomycota and Microsporidia evolution.</title>
        <authorList>
            <person name="Quandt C.A."/>
            <person name="Beaudet D."/>
            <person name="Corsaro D."/>
            <person name="Michel R."/>
            <person name="Corradi N."/>
            <person name="James T."/>
        </authorList>
    </citation>
    <scope>NUCLEOTIDE SEQUENCE [LARGE SCALE GENOMIC DNA]</scope>
    <source>
        <strain evidence="1 2">KSL3</strain>
    </source>
</reference>
<name>A0A2H9TNY6_9FUNG</name>
<dbReference type="AlphaFoldDB" id="A0A2H9TNY6"/>
<accession>A0A2H9TNY6</accession>
<dbReference type="Proteomes" id="UP000240830">
    <property type="component" value="Unassembled WGS sequence"/>
</dbReference>
<evidence type="ECO:0000313" key="1">
    <source>
        <dbReference type="EMBL" id="PJF19473.1"/>
    </source>
</evidence>
<evidence type="ECO:0000313" key="2">
    <source>
        <dbReference type="Proteomes" id="UP000240830"/>
    </source>
</evidence>
<proteinExistence type="predicted"/>
<sequence>MLLAVLAIFALLCHSLVIIFTPNRLLRHNGEELVRAAIASFAVDVDTLHLVARLLAFRSFRFHEIYDRLCEPPDRIELLRRFIQMTNLHGTIFSVAKLNRNLLLARSVFQAPYGASLLSSYGLKASTFLFDRATQIRVWKMAITQLGQMETTKFFHTLAKGKDGDNWTYLVEMIDPTELTPDILATMFIYERTPFLSNRIRVLRDYLITSTTEIDGFIRGLCVLYAMGKKTHDRLVPIKTLALELVHKVSPRDKNHSKKDFFNQVYNQLVTITESIRTRSLWGVLAFIVGHRFDFADADPVDLLDRVRWLLEQSAPDMMSPALSRRLLLKLKPTLQSPTVDMELPSHYLPLTCLDLDTRRDTWLRRGPFRWSSIPKKFKFPSLLKFRQRMAARIPTLYLNAVAGITVKNRVRTHSLPHLMTKLTDSQLRDALIKPYMAHFVLNALPYFILARTKGKLHKLLACDLSNWEEFFEYTLRVLGVSAREKASAWHLESYFTFAEFCSLVAISE</sequence>
<protein>
    <submittedName>
        <fullName evidence="1">Uncharacterized protein</fullName>
    </submittedName>
</protein>
<keyword evidence="2" id="KW-1185">Reference proteome</keyword>
<dbReference type="EMBL" id="MTSL01000063">
    <property type="protein sequence ID" value="PJF19473.1"/>
    <property type="molecule type" value="Genomic_DNA"/>
</dbReference>
<comment type="caution">
    <text evidence="1">The sequence shown here is derived from an EMBL/GenBank/DDBJ whole genome shotgun (WGS) entry which is preliminary data.</text>
</comment>
<organism evidence="1 2">
    <name type="scientific">Paramicrosporidium saccamoebae</name>
    <dbReference type="NCBI Taxonomy" id="1246581"/>
    <lineage>
        <taxon>Eukaryota</taxon>
        <taxon>Fungi</taxon>
        <taxon>Fungi incertae sedis</taxon>
        <taxon>Cryptomycota</taxon>
        <taxon>Cryptomycota incertae sedis</taxon>
        <taxon>Paramicrosporidium</taxon>
    </lineage>
</organism>